<proteinExistence type="predicted"/>
<accession>A0AAN8EWF5</accession>
<comment type="caution">
    <text evidence="1">The sequence shown here is derived from an EMBL/GenBank/DDBJ whole genome shotgun (WGS) entry which is preliminary data.</text>
</comment>
<keyword evidence="2" id="KW-1185">Reference proteome</keyword>
<organism evidence="1 2">
    <name type="scientific">Trichostrongylus colubriformis</name>
    <name type="common">Black scour worm</name>
    <dbReference type="NCBI Taxonomy" id="6319"/>
    <lineage>
        <taxon>Eukaryota</taxon>
        <taxon>Metazoa</taxon>
        <taxon>Ecdysozoa</taxon>
        <taxon>Nematoda</taxon>
        <taxon>Chromadorea</taxon>
        <taxon>Rhabditida</taxon>
        <taxon>Rhabditina</taxon>
        <taxon>Rhabditomorpha</taxon>
        <taxon>Strongyloidea</taxon>
        <taxon>Trichostrongylidae</taxon>
        <taxon>Trichostrongylus</taxon>
    </lineage>
</organism>
<evidence type="ECO:0000313" key="2">
    <source>
        <dbReference type="Proteomes" id="UP001331761"/>
    </source>
</evidence>
<protein>
    <submittedName>
        <fullName evidence="1">Uncharacterized protein</fullName>
    </submittedName>
</protein>
<reference evidence="1 2" key="1">
    <citation type="submission" date="2019-10" db="EMBL/GenBank/DDBJ databases">
        <title>Assembly and Annotation for the nematode Trichostrongylus colubriformis.</title>
        <authorList>
            <person name="Martin J."/>
        </authorList>
    </citation>
    <scope>NUCLEOTIDE SEQUENCE [LARGE SCALE GENOMIC DNA]</scope>
    <source>
        <strain evidence="1">G859</strain>
        <tissue evidence="1">Whole worm</tissue>
    </source>
</reference>
<sequence>MQLIGFGALDHTSFIWPVLHARNVNGS</sequence>
<evidence type="ECO:0000313" key="1">
    <source>
        <dbReference type="EMBL" id="KAK5968096.1"/>
    </source>
</evidence>
<dbReference type="AlphaFoldDB" id="A0AAN8EWF5"/>
<gene>
    <name evidence="1" type="ORF">GCK32_021637</name>
</gene>
<dbReference type="Proteomes" id="UP001331761">
    <property type="component" value="Unassembled WGS sequence"/>
</dbReference>
<name>A0AAN8EWF5_TRICO</name>
<dbReference type="EMBL" id="WIXE01021740">
    <property type="protein sequence ID" value="KAK5968096.1"/>
    <property type="molecule type" value="Genomic_DNA"/>
</dbReference>